<comment type="cofactor">
    <cofactor evidence="1">
        <name>FAD</name>
        <dbReference type="ChEBI" id="CHEBI:57692"/>
    </cofactor>
</comment>
<keyword evidence="6" id="KW-0560">Oxidoreductase</keyword>
<evidence type="ECO:0000259" key="8">
    <source>
        <dbReference type="Pfam" id="PF01494"/>
    </source>
</evidence>
<dbReference type="PRINTS" id="PR00420">
    <property type="entry name" value="RNGMNOXGNASE"/>
</dbReference>
<dbReference type="InterPro" id="IPR002938">
    <property type="entry name" value="FAD-bd"/>
</dbReference>
<evidence type="ECO:0000256" key="4">
    <source>
        <dbReference type="ARBA" id="ARBA00022630"/>
    </source>
</evidence>
<dbReference type="PANTHER" id="PTHR43876:SF7">
    <property type="entry name" value="UBIQUINONE BIOSYNTHESIS MONOOXYGENASE COQ6, MITOCHONDRIAL"/>
    <property type="match status" value="1"/>
</dbReference>
<keyword evidence="5" id="KW-0274">FAD</keyword>
<dbReference type="SUPFAM" id="SSF51905">
    <property type="entry name" value="FAD/NAD(P)-binding domain"/>
    <property type="match status" value="1"/>
</dbReference>
<evidence type="ECO:0000256" key="2">
    <source>
        <dbReference type="ARBA" id="ARBA00004749"/>
    </source>
</evidence>
<comment type="similarity">
    <text evidence="3">Belongs to the UbiH/COQ6 family.</text>
</comment>
<dbReference type="EMBL" id="JAWDIO010000002">
    <property type="protein sequence ID" value="MDU0354337.1"/>
    <property type="molecule type" value="Genomic_DNA"/>
</dbReference>
<dbReference type="RefSeq" id="WP_316025945.1">
    <property type="nucleotide sequence ID" value="NZ_JAWDIO010000002.1"/>
</dbReference>
<evidence type="ECO:0000313" key="9">
    <source>
        <dbReference type="EMBL" id="MDU0354337.1"/>
    </source>
</evidence>
<protein>
    <submittedName>
        <fullName evidence="9">FAD-dependent monooxygenase</fullName>
    </submittedName>
</protein>
<keyword evidence="4" id="KW-0285">Flavoprotein</keyword>
<dbReference type="NCBIfam" id="TIGR01988">
    <property type="entry name" value="Ubi-OHases"/>
    <property type="match status" value="1"/>
</dbReference>
<evidence type="ECO:0000256" key="3">
    <source>
        <dbReference type="ARBA" id="ARBA00005349"/>
    </source>
</evidence>
<sequence length="279" mass="30872">MQTFDVVIVGGGIVGLTQALALKNSGLSVAVVDGLLSKGMPNGAPLLRVSALTLASQTVLQNIGAWQHLDPARMSRYENMSVWDQDSFANIKFTSNQVPNSELGYVLENQVIRHALWLQAEQSDFIQLLVPKKIQNIVFGQQECFISLDDASHLTARLVIGADGANSIVKKQANLVETFWDYEQQAIVATIKTKLAHQHIARQVFTSHGPLAFLPLWDDYHCSIVWSQDVDKAEQLMALSKSEFEKELTVAFDAKARFMRISQRQTSLSLKNAVCATMA</sequence>
<evidence type="ECO:0000256" key="7">
    <source>
        <dbReference type="ARBA" id="ARBA00023033"/>
    </source>
</evidence>
<dbReference type="Gene3D" id="3.50.50.60">
    <property type="entry name" value="FAD/NAD(P)-binding domain"/>
    <property type="match status" value="1"/>
</dbReference>
<evidence type="ECO:0000256" key="5">
    <source>
        <dbReference type="ARBA" id="ARBA00022827"/>
    </source>
</evidence>
<feature type="domain" description="FAD-binding" evidence="8">
    <location>
        <begin position="4"/>
        <end position="265"/>
    </location>
</feature>
<proteinExistence type="inferred from homology"/>
<accession>A0ABU3SWE1</accession>
<evidence type="ECO:0000256" key="6">
    <source>
        <dbReference type="ARBA" id="ARBA00023002"/>
    </source>
</evidence>
<evidence type="ECO:0000256" key="1">
    <source>
        <dbReference type="ARBA" id="ARBA00001974"/>
    </source>
</evidence>
<keyword evidence="7 9" id="KW-0503">Monooxygenase</keyword>
<comment type="pathway">
    <text evidence="2">Cofactor biosynthesis; ubiquinone biosynthesis.</text>
</comment>
<dbReference type="GO" id="GO:0004497">
    <property type="term" value="F:monooxygenase activity"/>
    <property type="evidence" value="ECO:0007669"/>
    <property type="project" value="UniProtKB-KW"/>
</dbReference>
<dbReference type="InterPro" id="IPR051205">
    <property type="entry name" value="UbiH/COQ6_monooxygenase"/>
</dbReference>
<dbReference type="InterPro" id="IPR036188">
    <property type="entry name" value="FAD/NAD-bd_sf"/>
</dbReference>
<organism evidence="9 10">
    <name type="scientific">Paraglaciecola aquimarina</name>
    <dbReference type="NCBI Taxonomy" id="1235557"/>
    <lineage>
        <taxon>Bacteria</taxon>
        <taxon>Pseudomonadati</taxon>
        <taxon>Pseudomonadota</taxon>
        <taxon>Gammaproteobacteria</taxon>
        <taxon>Alteromonadales</taxon>
        <taxon>Alteromonadaceae</taxon>
        <taxon>Paraglaciecola</taxon>
    </lineage>
</organism>
<gene>
    <name evidence="9" type="ORF">RS130_10705</name>
</gene>
<reference evidence="9 10" key="1">
    <citation type="submission" date="2023-10" db="EMBL/GenBank/DDBJ databases">
        <title>Glaciecola aquimarina strain GGW-M5 nov., isolated from a coastal seawater.</title>
        <authorList>
            <person name="Bayburt H."/>
            <person name="Kim J.M."/>
            <person name="Choi B.J."/>
            <person name="Jeon C.O."/>
        </authorList>
    </citation>
    <scope>NUCLEOTIDE SEQUENCE [LARGE SCALE GENOMIC DNA]</scope>
    <source>
        <strain evidence="9 10">KCTC 32108</strain>
    </source>
</reference>
<dbReference type="Pfam" id="PF01494">
    <property type="entry name" value="FAD_binding_3"/>
    <property type="match status" value="1"/>
</dbReference>
<dbReference type="InterPro" id="IPR010971">
    <property type="entry name" value="UbiH/COQ6"/>
</dbReference>
<comment type="caution">
    <text evidence="9">The sequence shown here is derived from an EMBL/GenBank/DDBJ whole genome shotgun (WGS) entry which is preliminary data.</text>
</comment>
<name>A0ABU3SWE1_9ALTE</name>
<dbReference type="PANTHER" id="PTHR43876">
    <property type="entry name" value="UBIQUINONE BIOSYNTHESIS MONOOXYGENASE COQ6, MITOCHONDRIAL"/>
    <property type="match status" value="1"/>
</dbReference>
<dbReference type="Proteomes" id="UP001247805">
    <property type="component" value="Unassembled WGS sequence"/>
</dbReference>
<keyword evidence="10" id="KW-1185">Reference proteome</keyword>
<evidence type="ECO:0000313" key="10">
    <source>
        <dbReference type="Proteomes" id="UP001247805"/>
    </source>
</evidence>